<keyword evidence="3" id="KW-1185">Reference proteome</keyword>
<dbReference type="InterPro" id="IPR001509">
    <property type="entry name" value="Epimerase_deHydtase"/>
</dbReference>
<name>A0A4R7FLB4_9MICO</name>
<reference evidence="2 3" key="1">
    <citation type="submission" date="2019-03" db="EMBL/GenBank/DDBJ databases">
        <title>Genomic Encyclopedia of Archaeal and Bacterial Type Strains, Phase II (KMG-II): from individual species to whole genera.</title>
        <authorList>
            <person name="Goeker M."/>
        </authorList>
    </citation>
    <scope>NUCLEOTIDE SEQUENCE [LARGE SCALE GENOMIC DNA]</scope>
    <source>
        <strain evidence="2 3">DSM 24782</strain>
    </source>
</reference>
<gene>
    <name evidence="2" type="ORF">CLV52_2143</name>
</gene>
<organism evidence="2 3">
    <name type="scientific">Amnibacterium kyonggiense</name>
    <dbReference type="NCBI Taxonomy" id="595671"/>
    <lineage>
        <taxon>Bacteria</taxon>
        <taxon>Bacillati</taxon>
        <taxon>Actinomycetota</taxon>
        <taxon>Actinomycetes</taxon>
        <taxon>Micrococcales</taxon>
        <taxon>Microbacteriaceae</taxon>
        <taxon>Amnibacterium</taxon>
    </lineage>
</organism>
<dbReference type="EMBL" id="SOAM01000002">
    <property type="protein sequence ID" value="TDS77202.1"/>
    <property type="molecule type" value="Genomic_DNA"/>
</dbReference>
<dbReference type="Gene3D" id="3.40.50.720">
    <property type="entry name" value="NAD(P)-binding Rossmann-like Domain"/>
    <property type="match status" value="1"/>
</dbReference>
<evidence type="ECO:0000313" key="3">
    <source>
        <dbReference type="Proteomes" id="UP000295344"/>
    </source>
</evidence>
<accession>A0A4R7FLB4</accession>
<dbReference type="Pfam" id="PF01370">
    <property type="entry name" value="Epimerase"/>
    <property type="match status" value="1"/>
</dbReference>
<dbReference type="PANTHER" id="PTHR43245">
    <property type="entry name" value="BIFUNCTIONAL POLYMYXIN RESISTANCE PROTEIN ARNA"/>
    <property type="match status" value="1"/>
</dbReference>
<protein>
    <submittedName>
        <fullName evidence="2">Nucleoside-diphosphate-sugar epimerase</fullName>
    </submittedName>
</protein>
<dbReference type="Proteomes" id="UP000295344">
    <property type="component" value="Unassembled WGS sequence"/>
</dbReference>
<dbReference type="RefSeq" id="WP_133766300.1">
    <property type="nucleotide sequence ID" value="NZ_BAAARP010000002.1"/>
</dbReference>
<feature type="domain" description="NAD-dependent epimerase/dehydratase" evidence="1">
    <location>
        <begin position="3"/>
        <end position="225"/>
    </location>
</feature>
<evidence type="ECO:0000313" key="2">
    <source>
        <dbReference type="EMBL" id="TDS77202.1"/>
    </source>
</evidence>
<comment type="caution">
    <text evidence="2">The sequence shown here is derived from an EMBL/GenBank/DDBJ whole genome shotgun (WGS) entry which is preliminary data.</text>
</comment>
<dbReference type="InterPro" id="IPR036291">
    <property type="entry name" value="NAD(P)-bd_dom_sf"/>
</dbReference>
<dbReference type="AlphaFoldDB" id="A0A4R7FLB4"/>
<dbReference type="SUPFAM" id="SSF51735">
    <property type="entry name" value="NAD(P)-binding Rossmann-fold domains"/>
    <property type="match status" value="1"/>
</dbReference>
<sequence>MRIVVIGATGHVGGYLIPRLVGAGHEVVAISRGLREPYREDPAWTEVERLVVDRDAEDAAGTFGPRIAALRPDAVIDMVCFTPESAAKLLASLRGTGAFLAMCGTIWTHGTATAVPVLEHEDRRPWGEYGIGKAAIEDLVLEEADRPDGLRATVLHPGHISGPGWPVINAAGNLEPAVWRRLAAGESLTLPNSGLETLHHVHADDVAQAFQLAVERQEDAAGRAFHVVAERALTLRGYAEAAAGWWGREAVLAFAPFDRFAATTSEEQAAITLDHISRSPSASIAAARERLGYAPRYTALEAAREAVAWLAVHGDDGIPALTA</sequence>
<dbReference type="OrthoDB" id="7941246at2"/>
<proteinExistence type="predicted"/>
<evidence type="ECO:0000259" key="1">
    <source>
        <dbReference type="Pfam" id="PF01370"/>
    </source>
</evidence>
<dbReference type="InterPro" id="IPR050177">
    <property type="entry name" value="Lipid_A_modif_metabolic_enz"/>
</dbReference>